<dbReference type="GO" id="GO:0046873">
    <property type="term" value="F:metal ion transmembrane transporter activity"/>
    <property type="evidence" value="ECO:0007669"/>
    <property type="project" value="InterPro"/>
</dbReference>
<dbReference type="Gene3D" id="1.20.58.340">
    <property type="entry name" value="Magnesium transport protein CorA, transmembrane region"/>
    <property type="match status" value="1"/>
</dbReference>
<evidence type="ECO:0000313" key="2">
    <source>
        <dbReference type="EMBL" id="KAK0611713.1"/>
    </source>
</evidence>
<gene>
    <name evidence="2" type="ORF">B0T14DRAFT_334170</name>
</gene>
<keyword evidence="1" id="KW-0812">Transmembrane</keyword>
<protein>
    <submittedName>
        <fullName evidence="2">Uncharacterized protein</fullName>
    </submittedName>
</protein>
<keyword evidence="1" id="KW-1133">Transmembrane helix</keyword>
<reference evidence="2" key="1">
    <citation type="submission" date="2023-06" db="EMBL/GenBank/DDBJ databases">
        <title>Genome-scale phylogeny and comparative genomics of the fungal order Sordariales.</title>
        <authorList>
            <consortium name="Lawrence Berkeley National Laboratory"/>
            <person name="Hensen N."/>
            <person name="Bonometti L."/>
            <person name="Westerberg I."/>
            <person name="Brannstrom I.O."/>
            <person name="Guillou S."/>
            <person name="Cros-Aarteil S."/>
            <person name="Calhoun S."/>
            <person name="Haridas S."/>
            <person name="Kuo A."/>
            <person name="Mondo S."/>
            <person name="Pangilinan J."/>
            <person name="Riley R."/>
            <person name="Labutti K."/>
            <person name="Andreopoulos B."/>
            <person name="Lipzen A."/>
            <person name="Chen C."/>
            <person name="Yanf M."/>
            <person name="Daum C."/>
            <person name="Ng V."/>
            <person name="Clum A."/>
            <person name="Steindorff A."/>
            <person name="Ohm R."/>
            <person name="Martin F."/>
            <person name="Silar P."/>
            <person name="Natvig D."/>
            <person name="Lalanne C."/>
            <person name="Gautier V."/>
            <person name="Ament-Velasquez S.L."/>
            <person name="Kruys A."/>
            <person name="Hutchinson M.I."/>
            <person name="Powell A.J."/>
            <person name="Barry K."/>
            <person name="Miller A.N."/>
            <person name="Grigoriev I.V."/>
            <person name="Debuchy R."/>
            <person name="Gladieux P."/>
            <person name="Thoren M.H."/>
            <person name="Johannesson H."/>
        </authorList>
    </citation>
    <scope>NUCLEOTIDE SEQUENCE</scope>
    <source>
        <strain evidence="2">CBS 606.72</strain>
    </source>
</reference>
<dbReference type="GO" id="GO:0016020">
    <property type="term" value="C:membrane"/>
    <property type="evidence" value="ECO:0007669"/>
    <property type="project" value="InterPro"/>
</dbReference>
<dbReference type="Proteomes" id="UP001175000">
    <property type="component" value="Unassembled WGS sequence"/>
</dbReference>
<accession>A0AA39WB79</accession>
<sequence>MAAIRALIVAMAKQNGIQVPAEALPARPSIGPAGTRLKGLHDGAKTIDYQLQQCPTVRKCPSPEWDQIFDPFPVAELAVAWRDRPLNKGWVGVHSWTVPQDVDLHGAYVSYEETGYDDDGYICNLRKTDKSAEDVVDKSRLGASSLAAAGREIDEHILMQSPGDTSLAGQRFGRDWRFGLNGLSDGSLFSIAAAQFCRNADLDLDETGRPNQLGSARQRLAKCFLTQFRGTWEPSLGLWGKSDHRWTGSMDFDKSSWEDVVFQYHMRVFTTLPPQRDWGKPLGENIKRVRGTLMDEKNGRSLELFEIRFSVGLKTTWRLDFPIFSLVTMADAAAGGLQDCPSLWAKHEWGSTGIHPSLRATGVAAFAFRIRSLLPRWEAHWSRLIDSIGKLLNADLSNMLSKDHRREIMVDTSDLKLSDFYFAVIQILRIAAEWIQESMDHLRHTVDDMERLYLATTSDPQFASFLPASADSRDVMLIVFKQNWESVMQEQRQIGNALLGRVAKKMEETKSLRDGLFNATSVNEATKSTQLNQYILVFTLATVFYLPLSFIAAVFALGSFDWQDGWQTTWFIVAIILVAGATYSISWLSIWAVGDPARRQKLTDVYARLDRRIFSRTEPGLPGA</sequence>
<feature type="transmembrane region" description="Helical" evidence="1">
    <location>
        <begin position="570"/>
        <end position="593"/>
    </location>
</feature>
<keyword evidence="1" id="KW-0472">Membrane</keyword>
<comment type="caution">
    <text evidence="2">The sequence shown here is derived from an EMBL/GenBank/DDBJ whole genome shotgun (WGS) entry which is preliminary data.</text>
</comment>
<dbReference type="AlphaFoldDB" id="A0AA39WB79"/>
<feature type="transmembrane region" description="Helical" evidence="1">
    <location>
        <begin position="534"/>
        <end position="558"/>
    </location>
</feature>
<name>A0AA39WB79_9PEZI</name>
<keyword evidence="3" id="KW-1185">Reference proteome</keyword>
<dbReference type="InterPro" id="IPR002523">
    <property type="entry name" value="MgTranspt_CorA/ZnTranspt_ZntB"/>
</dbReference>
<evidence type="ECO:0000313" key="3">
    <source>
        <dbReference type="Proteomes" id="UP001175000"/>
    </source>
</evidence>
<proteinExistence type="predicted"/>
<dbReference type="Pfam" id="PF01544">
    <property type="entry name" value="CorA"/>
    <property type="match status" value="1"/>
</dbReference>
<evidence type="ECO:0000256" key="1">
    <source>
        <dbReference type="SAM" id="Phobius"/>
    </source>
</evidence>
<dbReference type="EMBL" id="JAULSU010000007">
    <property type="protein sequence ID" value="KAK0611713.1"/>
    <property type="molecule type" value="Genomic_DNA"/>
</dbReference>
<organism evidence="2 3">
    <name type="scientific">Immersiella caudata</name>
    <dbReference type="NCBI Taxonomy" id="314043"/>
    <lineage>
        <taxon>Eukaryota</taxon>
        <taxon>Fungi</taxon>
        <taxon>Dikarya</taxon>
        <taxon>Ascomycota</taxon>
        <taxon>Pezizomycotina</taxon>
        <taxon>Sordariomycetes</taxon>
        <taxon>Sordariomycetidae</taxon>
        <taxon>Sordariales</taxon>
        <taxon>Lasiosphaeriaceae</taxon>
        <taxon>Immersiella</taxon>
    </lineage>
</organism>